<reference evidence="3" key="1">
    <citation type="submission" date="2019-11" db="EMBL/GenBank/DDBJ databases">
        <authorList>
            <person name="Feng L."/>
        </authorList>
    </citation>
    <scope>NUCLEOTIDE SEQUENCE</scope>
    <source>
        <strain evidence="3">CParaputrificumLFYP93</strain>
    </source>
</reference>
<feature type="region of interest" description="Disordered" evidence="2">
    <location>
        <begin position="38"/>
        <end position="61"/>
    </location>
</feature>
<proteinExistence type="predicted"/>
<evidence type="ECO:0000313" key="3">
    <source>
        <dbReference type="EMBL" id="VYU62691.1"/>
    </source>
</evidence>
<dbReference type="AlphaFoldDB" id="A0A6N3GFH5"/>
<feature type="coiled-coil region" evidence="1">
    <location>
        <begin position="78"/>
        <end position="105"/>
    </location>
</feature>
<organism evidence="3">
    <name type="scientific">Clostridium paraputrificum</name>
    <dbReference type="NCBI Taxonomy" id="29363"/>
    <lineage>
        <taxon>Bacteria</taxon>
        <taxon>Bacillati</taxon>
        <taxon>Bacillota</taxon>
        <taxon>Clostridia</taxon>
        <taxon>Eubacteriales</taxon>
        <taxon>Clostridiaceae</taxon>
        <taxon>Clostridium</taxon>
    </lineage>
</organism>
<protein>
    <submittedName>
        <fullName evidence="3">Uncharacterized protein</fullName>
    </submittedName>
</protein>
<gene>
    <name evidence="3" type="ORF">CPLFYP93_03041</name>
</gene>
<sequence>MCENNNNYSEIAEAYRNYRDNFYNNTSFLSSECECNRDRDRDRDCNRDRDRDCNRDRDRDRDDRRLCCGRRFDNSPMDERTERALRAFENQLRNTNNAINCLNQCFNNLDDTLFESRCCVSNRIKNILRSIQSDICDLQDDVRDIADDTNCLGQSL</sequence>
<keyword evidence="1" id="KW-0175">Coiled coil</keyword>
<evidence type="ECO:0000256" key="1">
    <source>
        <dbReference type="SAM" id="Coils"/>
    </source>
</evidence>
<dbReference type="EMBL" id="CACRTV010000080">
    <property type="protein sequence ID" value="VYU62691.1"/>
    <property type="molecule type" value="Genomic_DNA"/>
</dbReference>
<name>A0A6N3GFH5_9CLOT</name>
<accession>A0A6N3GFH5</accession>
<dbReference type="RefSeq" id="WP_156562866.1">
    <property type="nucleotide sequence ID" value="NZ_CACRTV010000080.1"/>
</dbReference>
<evidence type="ECO:0000256" key="2">
    <source>
        <dbReference type="SAM" id="MobiDB-lite"/>
    </source>
</evidence>